<dbReference type="InterPro" id="IPR008040">
    <property type="entry name" value="Hydant_A_N"/>
</dbReference>
<feature type="domain" description="Hydantoinase/oxoprolinase N-terminal" evidence="4">
    <location>
        <begin position="7"/>
        <end position="178"/>
    </location>
</feature>
<dbReference type="InterPro" id="IPR045079">
    <property type="entry name" value="Oxoprolinase-like"/>
</dbReference>
<evidence type="ECO:0000313" key="6">
    <source>
        <dbReference type="EMBL" id="GGA42890.1"/>
    </source>
</evidence>
<dbReference type="EMBL" id="BMDW01000005">
    <property type="protein sequence ID" value="GGA42890.1"/>
    <property type="molecule type" value="Genomic_DNA"/>
</dbReference>
<evidence type="ECO:0000259" key="4">
    <source>
        <dbReference type="Pfam" id="PF05378"/>
    </source>
</evidence>
<feature type="domain" description="Acetophenone carboxylase-like C-terminal" evidence="5">
    <location>
        <begin position="548"/>
        <end position="646"/>
    </location>
</feature>
<name>A0ABQ1GGA2_9SPHN</name>
<gene>
    <name evidence="6" type="ORF">GCM10011395_11460</name>
</gene>
<dbReference type="Proteomes" id="UP000618591">
    <property type="component" value="Unassembled WGS sequence"/>
</dbReference>
<evidence type="ECO:0000259" key="2">
    <source>
        <dbReference type="Pfam" id="PF01968"/>
    </source>
</evidence>
<dbReference type="PANTHER" id="PTHR11365:SF23">
    <property type="entry name" value="HYPOTHETICAL 5-OXOPROLINASE (EUROFUNG)-RELATED"/>
    <property type="match status" value="1"/>
</dbReference>
<proteinExistence type="inferred from homology"/>
<sequence length="1180" mass="123360">MMVPWQFWIDRGGTFTDVVARKPCGAVLTAKLLSEDPERYADAAVEAIRRLTAGADVPIALRIGTTVATNALLERKGEPTVLAITRGFGDALVIGHQERADIFARDLVRPAPLFADVVEIDERIAADGAVVTPLDRDAARRGLQAAHAAGFRSIAIVLMHGYRFTAHEAALAELAEAIGFTQISVSHRVAPLIKLIGRGDTTLVDAYLSPVLDRYVAGLYAALGHNALFMQSSGGLVDGASFRGKDAILSGPAGGIVGMAATAREAGFYRIIGFDMGGTSTDVSHYAGSYERDTETLIAGARLRAPMLRIHTVAAGGGSICRFDGQRLLVGPESAGAVPGPACYRRGGPLTVTDCNVMLGKLRPDFFPALFGAQGNQPLDPAAVGARFAELPLDPYAAAEGFVAVAVANMANAIRKISVARGHDVTRYTLACFGGAGGQHACLVADALGMDRVLIHPLAGVLSAYGMGLADRRVLRERTLGAGIENRAAIEAAFGALVEEAQQALVAQGVMPATVVVERRVHLRRGQTDHTIELDFAGTGAMIAAFDVAHVAQFGFASTQALIVDRLVAEAVAASPPIETTLVDLPDHPAAPLAIVPVHMAGAWHDTPVLAREGLPAGHALDGPALIIDPMATTVVEPGWRARVDATGNLILDRVAARSIASVGTESDPARLAIFAGLFMSIAEEMGAALQRSAASVNIRERLDFSCAVFDAAGNLVANAPHIPVHLGSMGESIRTILAARGGAADGRGIRRGDAYALNAPYRGGTHLPDITVIMPVFTNDGDTPDWFVAARGHHADVGGITPGSMPPDSVSVEQEGVLLDDVLVVDEGRFREAELRALFGGGPYPARNIDQNIADLAAQLAACTRGAAGLARIAGDYGADVVSAYMEHVQANADAATRRLIARLDDGAFAYEMDDGAVVRVAIRVDRARQTMTVDFAGTSAQRPNNFNAPVSIVRAAMLYVLRVLLDEDVPLNDGCLRGVTVRVPEGSMLNPRFPAAVVAGNVETSQVVTDAVFGALGAMAASQGTMNNFTFGDETYQYYETIAGGSGAGPGYDGTAVIQTHMTNSRLTDPEIFETRFPVLLEEFSIRAQSGGAGTHKGGDGGLRRVRFLSDMTACILANRRRVAPFGLDGGAAGAVGAARVERADGSIEQLGSTAKVDMRAGDVFVIATPGGGGFGGD</sequence>
<comment type="caution">
    <text evidence="6">The sequence shown here is derived from an EMBL/GenBank/DDBJ whole genome shotgun (WGS) entry which is preliminary data.</text>
</comment>
<evidence type="ECO:0000313" key="7">
    <source>
        <dbReference type="Proteomes" id="UP000618591"/>
    </source>
</evidence>
<protein>
    <submittedName>
        <fullName evidence="6">5-oxoprolinase</fullName>
    </submittedName>
</protein>
<feature type="domain" description="Hydantoinase B/oxoprolinase" evidence="3">
    <location>
        <begin position="668"/>
        <end position="1178"/>
    </location>
</feature>
<dbReference type="InterPro" id="IPR049517">
    <property type="entry name" value="ACX-like_C"/>
</dbReference>
<dbReference type="Pfam" id="PF02538">
    <property type="entry name" value="Hydantoinase_B"/>
    <property type="match status" value="1"/>
</dbReference>
<dbReference type="Pfam" id="PF05378">
    <property type="entry name" value="Hydant_A_N"/>
    <property type="match status" value="1"/>
</dbReference>
<dbReference type="RefSeq" id="WP_188445914.1">
    <property type="nucleotide sequence ID" value="NZ_BMDW01000005.1"/>
</dbReference>
<evidence type="ECO:0000256" key="1">
    <source>
        <dbReference type="ARBA" id="ARBA00010403"/>
    </source>
</evidence>
<keyword evidence="7" id="KW-1185">Reference proteome</keyword>
<comment type="similarity">
    <text evidence="1">Belongs to the oxoprolinase family.</text>
</comment>
<evidence type="ECO:0000259" key="3">
    <source>
        <dbReference type="Pfam" id="PF02538"/>
    </source>
</evidence>
<organism evidence="6 7">
    <name type="scientific">Sphingomonas psychrolutea</name>
    <dbReference type="NCBI Taxonomy" id="1259676"/>
    <lineage>
        <taxon>Bacteria</taxon>
        <taxon>Pseudomonadati</taxon>
        <taxon>Pseudomonadota</taxon>
        <taxon>Alphaproteobacteria</taxon>
        <taxon>Sphingomonadales</taxon>
        <taxon>Sphingomonadaceae</taxon>
        <taxon>Sphingomonas</taxon>
    </lineage>
</organism>
<dbReference type="PANTHER" id="PTHR11365">
    <property type="entry name" value="5-OXOPROLINASE RELATED"/>
    <property type="match status" value="1"/>
</dbReference>
<feature type="domain" description="Hydantoinase A/oxoprolinase" evidence="2">
    <location>
        <begin position="198"/>
        <end position="473"/>
    </location>
</feature>
<dbReference type="InterPro" id="IPR003692">
    <property type="entry name" value="Hydantoinase_B"/>
</dbReference>
<dbReference type="InterPro" id="IPR002821">
    <property type="entry name" value="Hydantoinase_A"/>
</dbReference>
<dbReference type="Pfam" id="PF19278">
    <property type="entry name" value="Hydant_A_C"/>
    <property type="match status" value="1"/>
</dbReference>
<dbReference type="Pfam" id="PF01968">
    <property type="entry name" value="Hydantoinase_A"/>
    <property type="match status" value="1"/>
</dbReference>
<evidence type="ECO:0000259" key="5">
    <source>
        <dbReference type="Pfam" id="PF19278"/>
    </source>
</evidence>
<accession>A0ABQ1GGA2</accession>
<reference evidence="7" key="1">
    <citation type="journal article" date="2019" name="Int. J. Syst. Evol. Microbiol.">
        <title>The Global Catalogue of Microorganisms (GCM) 10K type strain sequencing project: providing services to taxonomists for standard genome sequencing and annotation.</title>
        <authorList>
            <consortium name="The Broad Institute Genomics Platform"/>
            <consortium name="The Broad Institute Genome Sequencing Center for Infectious Disease"/>
            <person name="Wu L."/>
            <person name="Ma J."/>
        </authorList>
    </citation>
    <scope>NUCLEOTIDE SEQUENCE [LARGE SCALE GENOMIC DNA]</scope>
    <source>
        <strain evidence="7">CGMCC 1.10106</strain>
    </source>
</reference>